<organism evidence="1 2">
    <name type="scientific">Paludisphaera mucosa</name>
    <dbReference type="NCBI Taxonomy" id="3030827"/>
    <lineage>
        <taxon>Bacteria</taxon>
        <taxon>Pseudomonadati</taxon>
        <taxon>Planctomycetota</taxon>
        <taxon>Planctomycetia</taxon>
        <taxon>Isosphaerales</taxon>
        <taxon>Isosphaeraceae</taxon>
        <taxon>Paludisphaera</taxon>
    </lineage>
</organism>
<proteinExistence type="predicted"/>
<protein>
    <submittedName>
        <fullName evidence="1">Uncharacterized protein</fullName>
    </submittedName>
</protein>
<name>A0ABT6FH81_9BACT</name>
<dbReference type="EMBL" id="JARRAG010000002">
    <property type="protein sequence ID" value="MDG3006905.1"/>
    <property type="molecule type" value="Genomic_DNA"/>
</dbReference>
<evidence type="ECO:0000313" key="2">
    <source>
        <dbReference type="Proteomes" id="UP001216907"/>
    </source>
</evidence>
<dbReference type="Proteomes" id="UP001216907">
    <property type="component" value="Unassembled WGS sequence"/>
</dbReference>
<reference evidence="1 2" key="1">
    <citation type="submission" date="2023-03" db="EMBL/GenBank/DDBJ databases">
        <title>Paludisphaera mucosa sp. nov. a novel planctomycete from northern fen.</title>
        <authorList>
            <person name="Ivanova A."/>
        </authorList>
    </citation>
    <scope>NUCLEOTIDE SEQUENCE [LARGE SCALE GENOMIC DNA]</scope>
    <source>
        <strain evidence="1 2">Pla2</strain>
    </source>
</reference>
<keyword evidence="2" id="KW-1185">Reference proteome</keyword>
<gene>
    <name evidence="1" type="ORF">PZE19_24300</name>
</gene>
<evidence type="ECO:0000313" key="1">
    <source>
        <dbReference type="EMBL" id="MDG3006905.1"/>
    </source>
</evidence>
<dbReference type="RefSeq" id="WP_277863196.1">
    <property type="nucleotide sequence ID" value="NZ_JARRAG010000002.1"/>
</dbReference>
<comment type="caution">
    <text evidence="1">The sequence shown here is derived from an EMBL/GenBank/DDBJ whole genome shotgun (WGS) entry which is preliminary data.</text>
</comment>
<sequence length="178" mass="19976">MISESHPLHRMFRGLTESTFLTELGVGDPSLVGYVSNLLASFTPTQAMGRIRDKQGRPLFEVARILAEAESAEDEERRGECHRHVGDFTLFWTGLYPDALKRLAGADSADGLLDYQRQGKRSYYLASTLSARCDDRPVLRRLSEHFELCAFGLARVREELDKLEAEGASQPTGRTIWA</sequence>
<accession>A0ABT6FH81</accession>